<feature type="compositionally biased region" description="Basic and acidic residues" evidence="1">
    <location>
        <begin position="324"/>
        <end position="341"/>
    </location>
</feature>
<dbReference type="RefSeq" id="YP_009483245.1">
    <property type="nucleotide sequence ID" value="NC_037667.1"/>
</dbReference>
<feature type="region of interest" description="Disordered" evidence="1">
    <location>
        <begin position="1"/>
        <end position="27"/>
    </location>
</feature>
<reference evidence="2" key="1">
    <citation type="journal article" date="2018" name="Nat. Commun.">
        <title>Diversity and evolution of the emerging Pandoraviridae family.</title>
        <authorList>
            <person name="Legendre M."/>
            <person name="Fabre E."/>
            <person name="Poirot O."/>
            <person name="Jeudy S."/>
            <person name="Lartigue A."/>
            <person name="Alempic J.M."/>
            <person name="Beucher L."/>
            <person name="Philippe N."/>
            <person name="Bertaux L."/>
            <person name="Christo-Foroux E."/>
            <person name="Labadie K."/>
            <person name="Coute Y."/>
            <person name="Abergel C."/>
            <person name="Claverie J.M."/>
        </authorList>
    </citation>
    <scope>NUCLEOTIDE SEQUENCE [LARGE SCALE GENOMIC DNA]</scope>
    <source>
        <strain evidence="2">Quercus</strain>
    </source>
</reference>
<evidence type="ECO:0000256" key="1">
    <source>
        <dbReference type="SAM" id="MobiDB-lite"/>
    </source>
</evidence>
<dbReference type="EMBL" id="MG011689">
    <property type="protein sequence ID" value="AVK74976.1"/>
    <property type="molecule type" value="Genomic_DNA"/>
</dbReference>
<organism evidence="2">
    <name type="scientific">Pandoravirus quercus</name>
    <dbReference type="NCBI Taxonomy" id="2107709"/>
    <lineage>
        <taxon>Viruses</taxon>
        <taxon>Pandoravirus</taxon>
    </lineage>
</organism>
<name>A0A2U7U969_9VIRU</name>
<gene>
    <name evidence="2" type="ORF">pqer_cds_554</name>
</gene>
<proteinExistence type="predicted"/>
<feature type="region of interest" description="Disordered" evidence="1">
    <location>
        <begin position="318"/>
        <end position="341"/>
    </location>
</feature>
<dbReference type="GeneID" id="36844117"/>
<sequence length="425" mass="46001">MDAPARPSLGNRSRSPQRAWLPSPSSPLLHARHKKGDVHPDGLPVVAYEETVPDDIQYAIMRRLLTNDPRAALALAATSRHHASLLEAAHDPLARTSALVPVAAQAPAAADYVRASLAMNEHALGHHADTPLMSPPINVTATTQNALGIALCLVEAFVRFLLADPDSADERMPFLGGAAAGDVVDGEDLVTRVTARLHADTPLDRLAAWYEWVITPYRDLFATQPPGQVAWLIETDPFVSGSDGHFDHDTVDQHRRLLGDPHRCMAVGPIDHEGVGYPTTLFVFHGKSGARRLSDLLGRVVSPEDLWSWSMHAYAPDAEGDLSNDPHDDLTDDDKKDDPHDDLYDDLYESLESPEALSALLRGIDEGVRQKARGRCGDPANTGRLALPPFTSLFQVTNPCIVAVAPGTLALMANARSPAIEPRLV</sequence>
<evidence type="ECO:0000313" key="2">
    <source>
        <dbReference type="EMBL" id="AVK74976.1"/>
    </source>
</evidence>
<dbReference type="Proteomes" id="UP000248852">
    <property type="component" value="Segment"/>
</dbReference>
<dbReference type="KEGG" id="vg:36844117"/>
<protein>
    <submittedName>
        <fullName evidence="2">Uncharacterized protein</fullName>
    </submittedName>
</protein>
<accession>A0A2U7U969</accession>